<dbReference type="eggNOG" id="ENOG5030TKF">
    <property type="taxonomic scope" value="Bacteria"/>
</dbReference>
<reference evidence="1 2" key="1">
    <citation type="submission" date="2007-04" db="EMBL/GenBank/DDBJ databases">
        <authorList>
            <person name="Fulton L."/>
            <person name="Clifton S."/>
            <person name="Fulton B."/>
            <person name="Xu J."/>
            <person name="Minx P."/>
            <person name="Pepin K.H."/>
            <person name="Johnson M."/>
            <person name="Thiruvilangam P."/>
            <person name="Bhonagiri V."/>
            <person name="Nash W.E."/>
            <person name="Mardis E.R."/>
            <person name="Wilson R.K."/>
        </authorList>
    </citation>
    <scope>NUCLEOTIDE SEQUENCE [LARGE SCALE GENOMIC DNA]</scope>
    <source>
        <strain evidence="1 2">ATCC 29799</strain>
    </source>
</reference>
<reference evidence="1 2" key="2">
    <citation type="submission" date="2007-06" db="EMBL/GenBank/DDBJ databases">
        <title>Draft genome sequence of Pseudoflavonifractor capillosus ATCC 29799.</title>
        <authorList>
            <person name="Sudarsanam P."/>
            <person name="Ley R."/>
            <person name="Guruge J."/>
            <person name="Turnbaugh P.J."/>
            <person name="Mahowald M."/>
            <person name="Liep D."/>
            <person name="Gordon J."/>
        </authorList>
    </citation>
    <scope>NUCLEOTIDE SEQUENCE [LARGE SCALE GENOMIC DNA]</scope>
    <source>
        <strain evidence="1 2">ATCC 29799</strain>
    </source>
</reference>
<proteinExistence type="predicted"/>
<evidence type="ECO:0000313" key="2">
    <source>
        <dbReference type="Proteomes" id="UP000003639"/>
    </source>
</evidence>
<dbReference type="AlphaFoldDB" id="A6P1Y6"/>
<evidence type="ECO:0000313" key="1">
    <source>
        <dbReference type="EMBL" id="EDM97657.1"/>
    </source>
</evidence>
<dbReference type="Proteomes" id="UP000003639">
    <property type="component" value="Unassembled WGS sequence"/>
</dbReference>
<dbReference type="CDD" id="cd11532">
    <property type="entry name" value="NTP-PPase_COG4997"/>
    <property type="match status" value="1"/>
</dbReference>
<sequence>MNADSLCTACESKLNLASAALSPSYYYDSLPYCIIDAVFSIGAKYTSTQNVVKNYCTYYGLREYNTEKDCCGDTHTVSQMIEYIESAGIERSADAIFKNHQRTSSRSGILKADAVLRFARILQKYGIETLEDITAKGIPFEVEQEILRIPGQQSGLSFRYFCMLSGDDSQAKPDRHVLRFLKEQTGNDYSIQQAQDVLRNTVELLKDKYPNLTVRLLDYSIWDYMAHRKDKTAKQCHKLVRDRIPEIIEADGEICVCETLSDEDYISLLDKSWTKSWQSIRKANPWKNWPTSWRSCRLS</sequence>
<organism evidence="1 2">
    <name type="scientific">Pseudoflavonifractor capillosus ATCC 29799</name>
    <dbReference type="NCBI Taxonomy" id="411467"/>
    <lineage>
        <taxon>Bacteria</taxon>
        <taxon>Bacillati</taxon>
        <taxon>Bacillota</taxon>
        <taxon>Clostridia</taxon>
        <taxon>Eubacteriales</taxon>
        <taxon>Oscillospiraceae</taxon>
        <taxon>Pseudoflavonifractor</taxon>
    </lineage>
</organism>
<keyword evidence="2" id="KW-1185">Reference proteome</keyword>
<dbReference type="InterPro" id="IPR038735">
    <property type="entry name" value="MSMEG_1276-like_NTP-PPase_dom"/>
</dbReference>
<accession>A6P1Y6</accession>
<dbReference type="RefSeq" id="WP_006574971.1">
    <property type="nucleotide sequence ID" value="NZ_AAXG02000049.1"/>
</dbReference>
<name>A6P1Y6_9FIRM</name>
<dbReference type="EMBL" id="AAXG02000049">
    <property type="protein sequence ID" value="EDM97657.1"/>
    <property type="molecule type" value="Genomic_DNA"/>
</dbReference>
<protein>
    <submittedName>
        <fullName evidence="1">Uncharacterized protein</fullName>
    </submittedName>
</protein>
<dbReference type="STRING" id="411467.BACCAP_04516"/>
<gene>
    <name evidence="1" type="ORF">BACCAP_04516</name>
</gene>
<comment type="caution">
    <text evidence="1">The sequence shown here is derived from an EMBL/GenBank/DDBJ whole genome shotgun (WGS) entry which is preliminary data.</text>
</comment>